<dbReference type="Gene3D" id="3.40.190.10">
    <property type="entry name" value="Periplasmic binding protein-like II"/>
    <property type="match status" value="2"/>
</dbReference>
<evidence type="ECO:0000259" key="8">
    <source>
        <dbReference type="Pfam" id="PF01379"/>
    </source>
</evidence>
<dbReference type="RefSeq" id="WP_187721655.1">
    <property type="nucleotide sequence ID" value="NZ_BAABBL010000015.1"/>
</dbReference>
<gene>
    <name evidence="11" type="primary">hemC</name>
    <name evidence="11" type="ORF">H9L22_03770</name>
</gene>
<dbReference type="PANTHER" id="PTHR11557">
    <property type="entry name" value="PORPHOBILINOGEN DEAMINASE"/>
    <property type="match status" value="1"/>
</dbReference>
<evidence type="ECO:0000256" key="6">
    <source>
        <dbReference type="ARBA" id="ARBA00048169"/>
    </source>
</evidence>
<feature type="domain" description="Porphobilinogen deaminase C-terminal" evidence="10">
    <location>
        <begin position="217"/>
        <end position="287"/>
    </location>
</feature>
<dbReference type="KEGG" id="tdf:H9L22_03770"/>
<dbReference type="CDD" id="cd06578">
    <property type="entry name" value="HemD"/>
    <property type="match status" value="1"/>
</dbReference>
<name>A0A7H0H7N4_9ACTN</name>
<dbReference type="InterPro" id="IPR036803">
    <property type="entry name" value="Porphobilinogen_deaminase_C_sf"/>
</dbReference>
<proteinExistence type="inferred from homology"/>
<dbReference type="InterPro" id="IPR000860">
    <property type="entry name" value="HemC"/>
</dbReference>
<comment type="similarity">
    <text evidence="2">Belongs to the HMBS family.</text>
</comment>
<reference evidence="11 12" key="1">
    <citation type="submission" date="2020-08" db="EMBL/GenBank/DDBJ databases">
        <title>Genome sequence of Tessaracoccus defluvii JCM 17540T.</title>
        <authorList>
            <person name="Hyun D.-W."/>
            <person name="Bae J.-W."/>
        </authorList>
    </citation>
    <scope>NUCLEOTIDE SEQUENCE [LARGE SCALE GENOMIC DNA]</scope>
    <source>
        <strain evidence="11 12">JCM 17540</strain>
    </source>
</reference>
<protein>
    <recommendedName>
        <fullName evidence="3 7">Hydroxymethylbilane synthase</fullName>
        <ecNumber evidence="3 7">2.5.1.61</ecNumber>
    </recommendedName>
</protein>
<evidence type="ECO:0000256" key="3">
    <source>
        <dbReference type="ARBA" id="ARBA00012655"/>
    </source>
</evidence>
<dbReference type="Proteomes" id="UP000516117">
    <property type="component" value="Chromosome"/>
</dbReference>
<dbReference type="GO" id="GO:0004852">
    <property type="term" value="F:uroporphyrinogen-III synthase activity"/>
    <property type="evidence" value="ECO:0007669"/>
    <property type="project" value="InterPro"/>
</dbReference>
<dbReference type="PRINTS" id="PR00151">
    <property type="entry name" value="PORPHBDMNASE"/>
</dbReference>
<dbReference type="Gene3D" id="3.40.50.10090">
    <property type="match status" value="2"/>
</dbReference>
<evidence type="ECO:0000256" key="5">
    <source>
        <dbReference type="ARBA" id="ARBA00023244"/>
    </source>
</evidence>
<dbReference type="SUPFAM" id="SSF53850">
    <property type="entry name" value="Periplasmic binding protein-like II"/>
    <property type="match status" value="1"/>
</dbReference>
<keyword evidence="4 11" id="KW-0808">Transferase</keyword>
<dbReference type="SUPFAM" id="SSF69618">
    <property type="entry name" value="HemD-like"/>
    <property type="match status" value="1"/>
</dbReference>
<feature type="domain" description="Tetrapyrrole biosynthesis uroporphyrinogen III synthase" evidence="9">
    <location>
        <begin position="354"/>
        <end position="532"/>
    </location>
</feature>
<dbReference type="Pfam" id="PF03900">
    <property type="entry name" value="Porphobil_deamC"/>
    <property type="match status" value="1"/>
</dbReference>
<feature type="domain" description="Porphobilinogen deaminase N-terminal" evidence="8">
    <location>
        <begin position="3"/>
        <end position="203"/>
    </location>
</feature>
<evidence type="ECO:0000256" key="2">
    <source>
        <dbReference type="ARBA" id="ARBA00005638"/>
    </source>
</evidence>
<dbReference type="EMBL" id="CP060789">
    <property type="protein sequence ID" value="QNP56550.1"/>
    <property type="molecule type" value="Genomic_DNA"/>
</dbReference>
<dbReference type="Pfam" id="PF01379">
    <property type="entry name" value="Porphobil_deam"/>
    <property type="match status" value="1"/>
</dbReference>
<evidence type="ECO:0000256" key="1">
    <source>
        <dbReference type="ARBA" id="ARBA00002869"/>
    </source>
</evidence>
<dbReference type="EC" id="2.5.1.61" evidence="3 7"/>
<dbReference type="Pfam" id="PF02602">
    <property type="entry name" value="HEM4"/>
    <property type="match status" value="1"/>
</dbReference>
<comment type="catalytic activity">
    <reaction evidence="6">
        <text>4 porphobilinogen + H2O = hydroxymethylbilane + 4 NH4(+)</text>
        <dbReference type="Rhea" id="RHEA:13185"/>
        <dbReference type="ChEBI" id="CHEBI:15377"/>
        <dbReference type="ChEBI" id="CHEBI:28938"/>
        <dbReference type="ChEBI" id="CHEBI:57845"/>
        <dbReference type="ChEBI" id="CHEBI:58126"/>
        <dbReference type="EC" id="2.5.1.61"/>
    </reaction>
</comment>
<keyword evidence="12" id="KW-1185">Reference proteome</keyword>
<dbReference type="InterPro" id="IPR036108">
    <property type="entry name" value="4pyrrol_syn_uPrphyn_synt_sf"/>
</dbReference>
<keyword evidence="5" id="KW-0627">Porphyrin biosynthesis</keyword>
<accession>A0A7H0H7N4</accession>
<evidence type="ECO:0000256" key="7">
    <source>
        <dbReference type="NCBIfam" id="TIGR00212"/>
    </source>
</evidence>
<dbReference type="NCBIfam" id="TIGR00212">
    <property type="entry name" value="hemC"/>
    <property type="match status" value="1"/>
</dbReference>
<organism evidence="11 12">
    <name type="scientific">Tessaracoccus defluvii</name>
    <dbReference type="NCBI Taxonomy" id="1285901"/>
    <lineage>
        <taxon>Bacteria</taxon>
        <taxon>Bacillati</taxon>
        <taxon>Actinomycetota</taxon>
        <taxon>Actinomycetes</taxon>
        <taxon>Propionibacteriales</taxon>
        <taxon>Propionibacteriaceae</taxon>
        <taxon>Tessaracoccus</taxon>
    </lineage>
</organism>
<evidence type="ECO:0000259" key="9">
    <source>
        <dbReference type="Pfam" id="PF02602"/>
    </source>
</evidence>
<dbReference type="GO" id="GO:0006783">
    <property type="term" value="P:heme biosynthetic process"/>
    <property type="evidence" value="ECO:0007669"/>
    <property type="project" value="TreeGrafter"/>
</dbReference>
<evidence type="ECO:0000256" key="4">
    <source>
        <dbReference type="ARBA" id="ARBA00022679"/>
    </source>
</evidence>
<dbReference type="PANTHER" id="PTHR11557:SF0">
    <property type="entry name" value="PORPHOBILINOGEN DEAMINASE"/>
    <property type="match status" value="1"/>
</dbReference>
<dbReference type="GO" id="GO:0004418">
    <property type="term" value="F:hydroxymethylbilane synthase activity"/>
    <property type="evidence" value="ECO:0007669"/>
    <property type="project" value="UniProtKB-UniRule"/>
</dbReference>
<dbReference type="InterPro" id="IPR022417">
    <property type="entry name" value="Porphobilin_deaminase_N"/>
</dbReference>
<comment type="function">
    <text evidence="1">Tetrapolymerization of the monopyrrole PBG into the hydroxymethylbilane pre-uroporphyrinogen in several discrete steps.</text>
</comment>
<dbReference type="InterPro" id="IPR022418">
    <property type="entry name" value="Porphobilinogen_deaminase_C"/>
</dbReference>
<evidence type="ECO:0000313" key="12">
    <source>
        <dbReference type="Proteomes" id="UP000516117"/>
    </source>
</evidence>
<dbReference type="AlphaFoldDB" id="A0A7H0H7N4"/>
<sequence length="558" mass="60900">MKLRLGTRGSALALARSEMVAEQLRAAGHEVEVVRVATARIDSSHMPDGYSLGVFAKELRAALRDGECDLVMHSCKDVPLTDEPDDLRVAAVLKRGDHRDALVTLSGVPLAALPRASRLGVTSLRRMAQLRALRPDLTFVDVGGTLEERLRRLEPGDLDAVVLSASGLKALGQEDRITEYLPILPAPGQGALVLECRTADEDVFAAALELDHEETRICVEAERAVLSGLSTTYMAPVGAIASRRGILSLKAGVYSLDGSKRVVLEIGLPTSHLHARRTGHNVAEALLQRKADRFFAPEVIAALDLSEEHDDESLFIEGPEDDDRIRVLLPRQEGKLSQSLRANGLRVDCVKLQEARLISADNIMPWADWVVVPSAQTVWALRERGWDIPASKKVAAMGTTTRQVLEEGGRAVDLSPEGTASSNTLVDVFPQAEGEVRVAIVCADQLSTKLEDGLRAKGYTVERCEIYTMADVSEIYPELRQKWDEGAWDAILLSQPSLAGAYVHLLGHRDDVQVLAWDDPTAEALEELGVPVLDRAMTKDTYGVAALARTLHKHYGRR</sequence>
<dbReference type="SUPFAM" id="SSF54782">
    <property type="entry name" value="Porphobilinogen deaminase (hydroxymethylbilane synthase), C-terminal domain"/>
    <property type="match status" value="1"/>
</dbReference>
<evidence type="ECO:0000259" key="10">
    <source>
        <dbReference type="Pfam" id="PF03900"/>
    </source>
</evidence>
<dbReference type="GO" id="GO:0005737">
    <property type="term" value="C:cytoplasm"/>
    <property type="evidence" value="ECO:0007669"/>
    <property type="project" value="UniProtKB-UniRule"/>
</dbReference>
<dbReference type="InterPro" id="IPR003754">
    <property type="entry name" value="4pyrrol_synth_uPrphyn_synth"/>
</dbReference>
<dbReference type="Gene3D" id="3.30.160.40">
    <property type="entry name" value="Porphobilinogen deaminase, C-terminal domain"/>
    <property type="match status" value="1"/>
</dbReference>
<evidence type="ECO:0000313" key="11">
    <source>
        <dbReference type="EMBL" id="QNP56550.1"/>
    </source>
</evidence>